<protein>
    <submittedName>
        <fullName evidence="1">Uncharacterized protein</fullName>
    </submittedName>
</protein>
<dbReference type="AlphaFoldDB" id="A0A5E7TB58"/>
<gene>
    <name evidence="1" type="ORF">PS938_01988</name>
</gene>
<name>A0A5E7TB58_PSEFL</name>
<proteinExistence type="predicted"/>
<sequence>MPAALFYNLFRDVFGQGRLKCLGNKSNQNWLGARLHISTNFGLLFYHSYRVF</sequence>
<dbReference type="EMBL" id="CABVJE010000007">
    <property type="protein sequence ID" value="VVP95470.1"/>
    <property type="molecule type" value="Genomic_DNA"/>
</dbReference>
<dbReference type="Proteomes" id="UP000327191">
    <property type="component" value="Unassembled WGS sequence"/>
</dbReference>
<evidence type="ECO:0000313" key="2">
    <source>
        <dbReference type="Proteomes" id="UP000327191"/>
    </source>
</evidence>
<reference evidence="1 2" key="1">
    <citation type="submission" date="2019-09" db="EMBL/GenBank/DDBJ databases">
        <authorList>
            <person name="Chandra G."/>
            <person name="Truman W A."/>
        </authorList>
    </citation>
    <scope>NUCLEOTIDE SEQUENCE [LARGE SCALE GENOMIC DNA]</scope>
    <source>
        <strain evidence="1">PS938</strain>
    </source>
</reference>
<evidence type="ECO:0000313" key="1">
    <source>
        <dbReference type="EMBL" id="VVP95470.1"/>
    </source>
</evidence>
<accession>A0A5E7TB58</accession>
<organism evidence="1 2">
    <name type="scientific">Pseudomonas fluorescens</name>
    <dbReference type="NCBI Taxonomy" id="294"/>
    <lineage>
        <taxon>Bacteria</taxon>
        <taxon>Pseudomonadati</taxon>
        <taxon>Pseudomonadota</taxon>
        <taxon>Gammaproteobacteria</taxon>
        <taxon>Pseudomonadales</taxon>
        <taxon>Pseudomonadaceae</taxon>
        <taxon>Pseudomonas</taxon>
    </lineage>
</organism>